<feature type="domain" description="PAS" evidence="10">
    <location>
        <begin position="337"/>
        <end position="380"/>
    </location>
</feature>
<feature type="domain" description="PAC" evidence="11">
    <location>
        <begin position="536"/>
        <end position="586"/>
    </location>
</feature>
<dbReference type="SMART" id="SM00065">
    <property type="entry name" value="GAF"/>
    <property type="match status" value="2"/>
</dbReference>
<evidence type="ECO:0000259" key="11">
    <source>
        <dbReference type="PROSITE" id="PS50113"/>
    </source>
</evidence>
<dbReference type="Gene3D" id="1.10.287.130">
    <property type="match status" value="1"/>
</dbReference>
<evidence type="ECO:0000259" key="10">
    <source>
        <dbReference type="PROSITE" id="PS50112"/>
    </source>
</evidence>
<keyword evidence="4" id="KW-0808">Transferase</keyword>
<dbReference type="Pfam" id="PF00072">
    <property type="entry name" value="Response_reg"/>
    <property type="match status" value="1"/>
</dbReference>
<dbReference type="Gene3D" id="3.30.565.10">
    <property type="entry name" value="Histidine kinase-like ATPase, C-terminal domain"/>
    <property type="match status" value="1"/>
</dbReference>
<dbReference type="PROSITE" id="PS50112">
    <property type="entry name" value="PAS"/>
    <property type="match status" value="6"/>
</dbReference>
<dbReference type="SMART" id="SM00091">
    <property type="entry name" value="PAS"/>
    <property type="match status" value="6"/>
</dbReference>
<dbReference type="Gene3D" id="3.30.450.40">
    <property type="match status" value="2"/>
</dbReference>
<dbReference type="Pfam" id="PF00989">
    <property type="entry name" value="PAS"/>
    <property type="match status" value="3"/>
</dbReference>
<keyword evidence="5" id="KW-0418">Kinase</keyword>
<dbReference type="InterPro" id="IPR011006">
    <property type="entry name" value="CheY-like_superfamily"/>
</dbReference>
<dbReference type="SUPFAM" id="SSF55874">
    <property type="entry name" value="ATPase domain of HSP90 chaperone/DNA topoisomerase II/histidine kinase"/>
    <property type="match status" value="1"/>
</dbReference>
<dbReference type="InterPro" id="IPR003594">
    <property type="entry name" value="HATPase_dom"/>
</dbReference>
<evidence type="ECO:0000256" key="4">
    <source>
        <dbReference type="ARBA" id="ARBA00022679"/>
    </source>
</evidence>
<dbReference type="InterPro" id="IPR003661">
    <property type="entry name" value="HisK_dim/P_dom"/>
</dbReference>
<evidence type="ECO:0000256" key="6">
    <source>
        <dbReference type="PROSITE-ProRule" id="PRU00169"/>
    </source>
</evidence>
<dbReference type="Pfam" id="PF00512">
    <property type="entry name" value="HisKA"/>
    <property type="match status" value="1"/>
</dbReference>
<dbReference type="SMART" id="SM00448">
    <property type="entry name" value="REC"/>
    <property type="match status" value="1"/>
</dbReference>
<feature type="domain" description="Response regulatory" evidence="9">
    <location>
        <begin position="1350"/>
        <end position="1466"/>
    </location>
</feature>
<dbReference type="SUPFAM" id="SSF52172">
    <property type="entry name" value="CheY-like"/>
    <property type="match status" value="1"/>
</dbReference>
<evidence type="ECO:0000313" key="13">
    <source>
        <dbReference type="Proteomes" id="UP001184230"/>
    </source>
</evidence>
<dbReference type="SUPFAM" id="SSF47384">
    <property type="entry name" value="Homodimeric domain of signal transducing histidine kinase"/>
    <property type="match status" value="1"/>
</dbReference>
<dbReference type="CDD" id="cd00156">
    <property type="entry name" value="REC"/>
    <property type="match status" value="1"/>
</dbReference>
<feature type="domain" description="PAS" evidence="10">
    <location>
        <begin position="464"/>
        <end position="534"/>
    </location>
</feature>
<dbReference type="Pfam" id="PF02518">
    <property type="entry name" value="HATPase_c"/>
    <property type="match status" value="1"/>
</dbReference>
<evidence type="ECO:0000256" key="3">
    <source>
        <dbReference type="ARBA" id="ARBA00022553"/>
    </source>
</evidence>
<dbReference type="EMBL" id="JAVDRF010000004">
    <property type="protein sequence ID" value="MDR6536389.1"/>
    <property type="molecule type" value="Genomic_DNA"/>
</dbReference>
<dbReference type="InterPro" id="IPR001789">
    <property type="entry name" value="Sig_transdc_resp-reg_receiver"/>
</dbReference>
<dbReference type="PANTHER" id="PTHR43304">
    <property type="entry name" value="PHYTOCHROME-LIKE PROTEIN CPH1"/>
    <property type="match status" value="1"/>
</dbReference>
<feature type="domain" description="PAC" evidence="11">
    <location>
        <begin position="906"/>
        <end position="956"/>
    </location>
</feature>
<dbReference type="InterPro" id="IPR029016">
    <property type="entry name" value="GAF-like_dom_sf"/>
</dbReference>
<dbReference type="CDD" id="cd00082">
    <property type="entry name" value="HisKA"/>
    <property type="match status" value="1"/>
</dbReference>
<dbReference type="InterPro" id="IPR003018">
    <property type="entry name" value="GAF"/>
</dbReference>
<dbReference type="SUPFAM" id="SSF55785">
    <property type="entry name" value="PYP-like sensor domain (PAS domain)"/>
    <property type="match status" value="6"/>
</dbReference>
<dbReference type="Proteomes" id="UP001184230">
    <property type="component" value="Unassembled WGS sequence"/>
</dbReference>
<dbReference type="Gene3D" id="3.40.50.2300">
    <property type="match status" value="1"/>
</dbReference>
<gene>
    <name evidence="12" type="ORF">J2739_002162</name>
</gene>
<dbReference type="PROSITE" id="PS50113">
    <property type="entry name" value="PAC"/>
    <property type="match status" value="6"/>
</dbReference>
<dbReference type="EC" id="2.7.13.3" evidence="2"/>
<protein>
    <recommendedName>
        <fullName evidence="2">histidine kinase</fullName>
        <ecNumber evidence="2">2.7.13.3</ecNumber>
    </recommendedName>
</protein>
<dbReference type="InterPro" id="IPR052162">
    <property type="entry name" value="Sensor_kinase/Photoreceptor"/>
</dbReference>
<dbReference type="NCBIfam" id="TIGR00229">
    <property type="entry name" value="sensory_box"/>
    <property type="match status" value="6"/>
</dbReference>
<feature type="domain" description="PAS" evidence="10">
    <location>
        <begin position="957"/>
        <end position="1027"/>
    </location>
</feature>
<evidence type="ECO:0000259" key="8">
    <source>
        <dbReference type="PROSITE" id="PS50109"/>
    </source>
</evidence>
<dbReference type="InterPro" id="IPR013767">
    <property type="entry name" value="PAS_fold"/>
</dbReference>
<keyword evidence="13" id="KW-1185">Reference proteome</keyword>
<dbReference type="Pfam" id="PF08448">
    <property type="entry name" value="PAS_4"/>
    <property type="match status" value="3"/>
</dbReference>
<feature type="domain" description="PAC" evidence="11">
    <location>
        <begin position="655"/>
        <end position="709"/>
    </location>
</feature>
<dbReference type="InterPro" id="IPR005467">
    <property type="entry name" value="His_kinase_dom"/>
</dbReference>
<dbReference type="Gene3D" id="3.30.450.20">
    <property type="entry name" value="PAS domain"/>
    <property type="match status" value="6"/>
</dbReference>
<feature type="domain" description="PAC" evidence="11">
    <location>
        <begin position="1029"/>
        <end position="1079"/>
    </location>
</feature>
<evidence type="ECO:0000256" key="2">
    <source>
        <dbReference type="ARBA" id="ARBA00012438"/>
    </source>
</evidence>
<dbReference type="CDD" id="cd00130">
    <property type="entry name" value="PAS"/>
    <property type="match status" value="6"/>
</dbReference>
<dbReference type="InterPro" id="IPR035965">
    <property type="entry name" value="PAS-like_dom_sf"/>
</dbReference>
<feature type="domain" description="PAC" evidence="11">
    <location>
        <begin position="782"/>
        <end position="832"/>
    </location>
</feature>
<feature type="coiled-coil region" evidence="7">
    <location>
        <begin position="1063"/>
        <end position="1093"/>
    </location>
</feature>
<dbReference type="InterPro" id="IPR000014">
    <property type="entry name" value="PAS"/>
</dbReference>
<sequence length="1477" mass="162419">MASERRLRSTDAPAWTDAAEAMYRAARAVAGASGTGTMAALVHELAQILRVATVFVAVFTDNSRRTLRTLACVLDGKALSNFEYPLSGSPCAQVVGHGYRFVSHGVAAEFPPGAMFAAGCMESYAAFPLNGADGDPHGLLVAMDRQPIPDATLAEALLKIFASRISAEIERSRADEALRAAALAVSAASGESVFAELARYMTTILRVEMAFISRHRPEDGDFLHLLAMVSDDEVLQGHRYPVKGTPCEHVLGRQFRAFPSKLRESFALDENAWLSGAESYAGLPLNDAQGRPLGTIGIISRHPLANVERIESMLRIFAVRAAAEIEQLGAREALQRSESSYRAIFEASEDSIFIHDWDSGVILDANPKACEVYEYSRDELCRFSLTDISSGEAPYTAEQGLKHMQLARLGRCPPFEWHRRNRDGALRWDEVRLKPAMIDGRPHIVTFARDITDRKAAVEALRSREEQYRVIFDGSADALALWNDALCIVDVNPAFGRMFGYAREQIIGKSLPSNIEARERDRRIKLIRAALAGQEGAMETRAVRQDGSVFDLELRYLPIGYAGAPHVLAVGRDITERKAALAALEAQEQKYRAIFDGSVDSMVLWSQELHTVDVNQAFLRMTGLTREQVIGRHWTQRPDAQDMQRLIGYIEAALQGRETQAVEPVTRADGSSFHIELRYLPVRLGNTPYVLGVGRDVSERIVSERALRASEAQYRGIFNASADALVLRAADFSIVDANATYERMSGYRLAEVLGVDRVLANPPEIAATIRRLHEQALAGEPIRLETELVRRDGERYDLELRGVPILHHGEPHVLYIGRDMTQSKRAERALRNSEEQYRAIFNASADALVVRDADYRAVDVNPAYLCMSGYSREEVLSAATVLTQPDTSLRQRHREQHAAILAGEPVRFEAPGVRKDGSDFYLEVNGMPVTYRGEPHVLYAARDITERKAAADALRMREQQYRAIFDGSADAMVLWNSEIRFVDVNRAYTQMYGFSHDEVIGTTLDGRLPPELVAQRSACIRAALAGKESVLETTTLRKNGESFDVELRYLPIVHLGKPHVLAIARDITERRAAEVQRERLEAQLRQAQKMEAIGQLTGGIAHDFNNILTSIIGYLVLGQERAEILGDAKLQHQLGQAHIAAQRARELIAQMLAFARRQRGQRRALALGPLVDQTLQLLRATLPSSVSLDFAAPPSTGGAELHVAVDAVHLEQVLFNLCINARDAITGSGWIRVRLGRNRGEWTCASCRAHIDAGHWVELSVADSGSGIAPDLIERIFEPFTSSKEVGRGSGMGLAMVHGIVHDHGGHVLVETSPGAGSVFRVLLPPASGAEVDADDAPVVAAGGEALCARVMVVDDETMVGDFMVELLSGWGIEVVLHRSPLQALAWLGDPSQPLDLLLTDQTMPQLDGLQLAQRASALRPGLPVLLYTGNADGIDDVEAKRHGVWGVLRKPVDNEALHALMKSCLHQARGSTLPCR</sequence>
<feature type="domain" description="PAS" evidence="10">
    <location>
        <begin position="833"/>
        <end position="882"/>
    </location>
</feature>
<dbReference type="InterPro" id="IPR001610">
    <property type="entry name" value="PAC"/>
</dbReference>
<dbReference type="SMART" id="SM00387">
    <property type="entry name" value="HATPase_c"/>
    <property type="match status" value="1"/>
</dbReference>
<evidence type="ECO:0000256" key="5">
    <source>
        <dbReference type="ARBA" id="ARBA00022777"/>
    </source>
</evidence>
<accession>A0ABU1ND78</accession>
<keyword evidence="3 6" id="KW-0597">Phosphoprotein</keyword>
<comment type="catalytic activity">
    <reaction evidence="1">
        <text>ATP + protein L-histidine = ADP + protein N-phospho-L-histidine.</text>
        <dbReference type="EC" id="2.7.13.3"/>
    </reaction>
</comment>
<evidence type="ECO:0000259" key="9">
    <source>
        <dbReference type="PROSITE" id="PS50110"/>
    </source>
</evidence>
<feature type="domain" description="PAC" evidence="11">
    <location>
        <begin position="413"/>
        <end position="463"/>
    </location>
</feature>
<feature type="modified residue" description="4-aspartylphosphate" evidence="6">
    <location>
        <position position="1401"/>
    </location>
</feature>
<feature type="domain" description="PAS" evidence="10">
    <location>
        <begin position="587"/>
        <end position="657"/>
    </location>
</feature>
<dbReference type="RefSeq" id="WP_309901356.1">
    <property type="nucleotide sequence ID" value="NZ_JAVDRF010000004.1"/>
</dbReference>
<evidence type="ECO:0000256" key="1">
    <source>
        <dbReference type="ARBA" id="ARBA00000085"/>
    </source>
</evidence>
<comment type="caution">
    <text evidence="12">The sequence shown here is derived from an EMBL/GenBank/DDBJ whole genome shotgun (WGS) entry which is preliminary data.</text>
</comment>
<dbReference type="InterPro" id="IPR000700">
    <property type="entry name" value="PAS-assoc_C"/>
</dbReference>
<dbReference type="InterPro" id="IPR004358">
    <property type="entry name" value="Sig_transdc_His_kin-like_C"/>
</dbReference>
<feature type="domain" description="PAS" evidence="10">
    <location>
        <begin position="710"/>
        <end position="780"/>
    </location>
</feature>
<dbReference type="InterPro" id="IPR036097">
    <property type="entry name" value="HisK_dim/P_sf"/>
</dbReference>
<dbReference type="InterPro" id="IPR013656">
    <property type="entry name" value="PAS_4"/>
</dbReference>
<organism evidence="12 13">
    <name type="scientific">Variovorax soli</name>
    <dbReference type="NCBI Taxonomy" id="376815"/>
    <lineage>
        <taxon>Bacteria</taxon>
        <taxon>Pseudomonadati</taxon>
        <taxon>Pseudomonadota</taxon>
        <taxon>Betaproteobacteria</taxon>
        <taxon>Burkholderiales</taxon>
        <taxon>Comamonadaceae</taxon>
        <taxon>Variovorax</taxon>
    </lineage>
</organism>
<name>A0ABU1ND78_9BURK</name>
<keyword evidence="7" id="KW-0175">Coiled coil</keyword>
<evidence type="ECO:0000256" key="7">
    <source>
        <dbReference type="SAM" id="Coils"/>
    </source>
</evidence>
<dbReference type="PRINTS" id="PR00344">
    <property type="entry name" value="BCTRLSENSOR"/>
</dbReference>
<reference evidence="12 13" key="1">
    <citation type="submission" date="2023-07" db="EMBL/GenBank/DDBJ databases">
        <title>Sorghum-associated microbial communities from plants grown in Nebraska, USA.</title>
        <authorList>
            <person name="Schachtman D."/>
        </authorList>
    </citation>
    <scope>NUCLEOTIDE SEQUENCE [LARGE SCALE GENOMIC DNA]</scope>
    <source>
        <strain evidence="12 13">DS1781</strain>
    </source>
</reference>
<dbReference type="PROSITE" id="PS50110">
    <property type="entry name" value="RESPONSE_REGULATORY"/>
    <property type="match status" value="1"/>
</dbReference>
<dbReference type="SMART" id="SM00388">
    <property type="entry name" value="HisKA"/>
    <property type="match status" value="1"/>
</dbReference>
<dbReference type="PROSITE" id="PS50109">
    <property type="entry name" value="HIS_KIN"/>
    <property type="match status" value="1"/>
</dbReference>
<dbReference type="PANTHER" id="PTHR43304:SF1">
    <property type="entry name" value="PAC DOMAIN-CONTAINING PROTEIN"/>
    <property type="match status" value="1"/>
</dbReference>
<dbReference type="SUPFAM" id="SSF55781">
    <property type="entry name" value="GAF domain-like"/>
    <property type="match status" value="2"/>
</dbReference>
<dbReference type="SMART" id="SM00086">
    <property type="entry name" value="PAC"/>
    <property type="match status" value="6"/>
</dbReference>
<feature type="domain" description="Histidine kinase" evidence="8">
    <location>
        <begin position="1099"/>
        <end position="1328"/>
    </location>
</feature>
<evidence type="ECO:0000313" key="12">
    <source>
        <dbReference type="EMBL" id="MDR6536389.1"/>
    </source>
</evidence>
<proteinExistence type="predicted"/>
<dbReference type="InterPro" id="IPR036890">
    <property type="entry name" value="HATPase_C_sf"/>
</dbReference>